<feature type="compositionally biased region" description="Low complexity" evidence="14">
    <location>
        <begin position="553"/>
        <end position="569"/>
    </location>
</feature>
<feature type="domain" description="KIND" evidence="15">
    <location>
        <begin position="17"/>
        <end position="210"/>
    </location>
</feature>
<evidence type="ECO:0000313" key="16">
    <source>
        <dbReference type="EMBL" id="OWF34786.1"/>
    </source>
</evidence>
<evidence type="ECO:0000259" key="15">
    <source>
        <dbReference type="PROSITE" id="PS51377"/>
    </source>
</evidence>
<feature type="compositionally biased region" description="Basic and acidic residues" evidence="14">
    <location>
        <begin position="735"/>
        <end position="791"/>
    </location>
</feature>
<proteinExistence type="inferred from homology"/>
<dbReference type="GO" id="GO:0045010">
    <property type="term" value="P:actin nucleation"/>
    <property type="evidence" value="ECO:0007669"/>
    <property type="project" value="InterPro"/>
</dbReference>
<keyword evidence="10" id="KW-0472">Membrane</keyword>
<dbReference type="InterPro" id="IPR029901">
    <property type="entry name" value="Spire"/>
</dbReference>
<keyword evidence="8" id="KW-0677">Repeat</keyword>
<feature type="compositionally biased region" description="Low complexity" evidence="14">
    <location>
        <begin position="642"/>
        <end position="652"/>
    </location>
</feature>
<dbReference type="PANTHER" id="PTHR21345:SF3">
    <property type="entry name" value="PROTEIN SPIRE"/>
    <property type="match status" value="1"/>
</dbReference>
<evidence type="ECO:0000256" key="3">
    <source>
        <dbReference type="ARBA" id="ARBA00004413"/>
    </source>
</evidence>
<evidence type="ECO:0000256" key="1">
    <source>
        <dbReference type="ARBA" id="ARBA00004180"/>
    </source>
</evidence>
<dbReference type="PROSITE" id="PS51377">
    <property type="entry name" value="KIND"/>
    <property type="match status" value="1"/>
</dbReference>
<dbReference type="STRING" id="6573.A0A210PEA2"/>
<feature type="compositionally biased region" description="Low complexity" evidence="14">
    <location>
        <begin position="1217"/>
        <end position="1232"/>
    </location>
</feature>
<evidence type="ECO:0000256" key="9">
    <source>
        <dbReference type="ARBA" id="ARBA00022927"/>
    </source>
</evidence>
<keyword evidence="9" id="KW-0653">Protein transport</keyword>
<feature type="region of interest" description="Disordered" evidence="14">
    <location>
        <begin position="1131"/>
        <end position="1161"/>
    </location>
</feature>
<feature type="compositionally biased region" description="Low complexity" evidence="14">
    <location>
        <begin position="407"/>
        <end position="421"/>
    </location>
</feature>
<dbReference type="EMBL" id="NEDP02076750">
    <property type="protein sequence ID" value="OWF34786.1"/>
    <property type="molecule type" value="Genomic_DNA"/>
</dbReference>
<dbReference type="GO" id="GO:0030041">
    <property type="term" value="P:actin filament polymerization"/>
    <property type="evidence" value="ECO:0007669"/>
    <property type="project" value="TreeGrafter"/>
</dbReference>
<dbReference type="Pfam" id="PF16474">
    <property type="entry name" value="KIND"/>
    <property type="match status" value="1"/>
</dbReference>
<dbReference type="GO" id="GO:0051639">
    <property type="term" value="P:actin filament network formation"/>
    <property type="evidence" value="ECO:0007669"/>
    <property type="project" value="TreeGrafter"/>
</dbReference>
<feature type="compositionally biased region" description="Low complexity" evidence="14">
    <location>
        <begin position="999"/>
        <end position="1014"/>
    </location>
</feature>
<evidence type="ECO:0000256" key="4">
    <source>
        <dbReference type="ARBA" id="ARBA00010956"/>
    </source>
</evidence>
<organism evidence="16 17">
    <name type="scientific">Mizuhopecten yessoensis</name>
    <name type="common">Japanese scallop</name>
    <name type="synonym">Patinopecten yessoensis</name>
    <dbReference type="NCBI Taxonomy" id="6573"/>
    <lineage>
        <taxon>Eukaryota</taxon>
        <taxon>Metazoa</taxon>
        <taxon>Spiralia</taxon>
        <taxon>Lophotrochozoa</taxon>
        <taxon>Mollusca</taxon>
        <taxon>Bivalvia</taxon>
        <taxon>Autobranchia</taxon>
        <taxon>Pteriomorphia</taxon>
        <taxon>Pectinida</taxon>
        <taxon>Pectinoidea</taxon>
        <taxon>Pectinidae</taxon>
        <taxon>Mizuhopecten</taxon>
    </lineage>
</organism>
<dbReference type="PANTHER" id="PTHR21345">
    <property type="entry name" value="SPIRE"/>
    <property type="match status" value="1"/>
</dbReference>
<keyword evidence="6" id="KW-1003">Cell membrane</keyword>
<dbReference type="SMART" id="SM00750">
    <property type="entry name" value="KIND"/>
    <property type="match status" value="1"/>
</dbReference>
<comment type="caution">
    <text evidence="16">The sequence shown here is derived from an EMBL/GenBank/DDBJ whole genome shotgun (WGS) entry which is preliminary data.</text>
</comment>
<dbReference type="CDD" id="cd22065">
    <property type="entry name" value="WH2_Spire_1-2_r1"/>
    <property type="match status" value="1"/>
</dbReference>
<evidence type="ECO:0000256" key="10">
    <source>
        <dbReference type="ARBA" id="ARBA00023136"/>
    </source>
</evidence>
<dbReference type="GO" id="GO:0051295">
    <property type="term" value="P:establishment of meiotic spindle localization"/>
    <property type="evidence" value="ECO:0007669"/>
    <property type="project" value="TreeGrafter"/>
</dbReference>
<reference evidence="16 17" key="1">
    <citation type="journal article" date="2017" name="Nat. Ecol. Evol.">
        <title>Scallop genome provides insights into evolution of bilaterian karyotype and development.</title>
        <authorList>
            <person name="Wang S."/>
            <person name="Zhang J."/>
            <person name="Jiao W."/>
            <person name="Li J."/>
            <person name="Xun X."/>
            <person name="Sun Y."/>
            <person name="Guo X."/>
            <person name="Huan P."/>
            <person name="Dong B."/>
            <person name="Zhang L."/>
            <person name="Hu X."/>
            <person name="Sun X."/>
            <person name="Wang J."/>
            <person name="Zhao C."/>
            <person name="Wang Y."/>
            <person name="Wang D."/>
            <person name="Huang X."/>
            <person name="Wang R."/>
            <person name="Lv J."/>
            <person name="Li Y."/>
            <person name="Zhang Z."/>
            <person name="Liu B."/>
            <person name="Lu W."/>
            <person name="Hui Y."/>
            <person name="Liang J."/>
            <person name="Zhou Z."/>
            <person name="Hou R."/>
            <person name="Li X."/>
            <person name="Liu Y."/>
            <person name="Li H."/>
            <person name="Ning X."/>
            <person name="Lin Y."/>
            <person name="Zhao L."/>
            <person name="Xing Q."/>
            <person name="Dou J."/>
            <person name="Li Y."/>
            <person name="Mao J."/>
            <person name="Guo H."/>
            <person name="Dou H."/>
            <person name="Li T."/>
            <person name="Mu C."/>
            <person name="Jiang W."/>
            <person name="Fu Q."/>
            <person name="Fu X."/>
            <person name="Miao Y."/>
            <person name="Liu J."/>
            <person name="Yu Q."/>
            <person name="Li R."/>
            <person name="Liao H."/>
            <person name="Li X."/>
            <person name="Kong Y."/>
            <person name="Jiang Z."/>
            <person name="Chourrout D."/>
            <person name="Li R."/>
            <person name="Bao Z."/>
        </authorList>
    </citation>
    <scope>NUCLEOTIDE SEQUENCE [LARGE SCALE GENOMIC DNA]</scope>
    <source>
        <strain evidence="16 17">PY_sf001</strain>
    </source>
</reference>
<dbReference type="Proteomes" id="UP000242188">
    <property type="component" value="Unassembled WGS sequence"/>
</dbReference>
<feature type="compositionally biased region" description="Low complexity" evidence="14">
    <location>
        <begin position="928"/>
        <end position="939"/>
    </location>
</feature>
<feature type="region of interest" description="Disordered" evidence="14">
    <location>
        <begin position="980"/>
        <end position="1014"/>
    </location>
</feature>
<dbReference type="GO" id="GO:0048193">
    <property type="term" value="P:Golgi vesicle transport"/>
    <property type="evidence" value="ECO:0007669"/>
    <property type="project" value="TreeGrafter"/>
</dbReference>
<evidence type="ECO:0000313" key="17">
    <source>
        <dbReference type="Proteomes" id="UP000242188"/>
    </source>
</evidence>
<keyword evidence="5" id="KW-0813">Transport</keyword>
<feature type="region of interest" description="Disordered" evidence="14">
    <location>
        <begin position="403"/>
        <end position="429"/>
    </location>
</feature>
<evidence type="ECO:0000256" key="6">
    <source>
        <dbReference type="ARBA" id="ARBA00022475"/>
    </source>
</evidence>
<feature type="compositionally biased region" description="Low complexity" evidence="14">
    <location>
        <begin position="817"/>
        <end position="846"/>
    </location>
</feature>
<evidence type="ECO:0000256" key="12">
    <source>
        <dbReference type="ARBA" id="ARBA00023212"/>
    </source>
</evidence>
<evidence type="ECO:0000256" key="13">
    <source>
        <dbReference type="ARBA" id="ARBA00023329"/>
    </source>
</evidence>
<feature type="compositionally biased region" description="Polar residues" evidence="14">
    <location>
        <begin position="616"/>
        <end position="627"/>
    </location>
</feature>
<dbReference type="GO" id="GO:0015031">
    <property type="term" value="P:protein transport"/>
    <property type="evidence" value="ECO:0007669"/>
    <property type="project" value="UniProtKB-KW"/>
</dbReference>
<keyword evidence="7" id="KW-0963">Cytoplasm</keyword>
<evidence type="ECO:0000256" key="7">
    <source>
        <dbReference type="ARBA" id="ARBA00022490"/>
    </source>
</evidence>
<dbReference type="InterPro" id="IPR011019">
    <property type="entry name" value="KIND_dom"/>
</dbReference>
<feature type="region of interest" description="Disordered" evidence="14">
    <location>
        <begin position="531"/>
        <end position="939"/>
    </location>
</feature>
<gene>
    <name evidence="16" type="ORF">KP79_PYT14185</name>
</gene>
<dbReference type="OrthoDB" id="10043757at2759"/>
<protein>
    <submittedName>
        <fullName evidence="16">Protein spire-like 1</fullName>
    </submittedName>
</protein>
<feature type="compositionally biased region" description="Polar residues" evidence="14">
    <location>
        <begin position="579"/>
        <end position="593"/>
    </location>
</feature>
<dbReference type="SUPFAM" id="SSF57903">
    <property type="entry name" value="FYVE/PHD zinc finger"/>
    <property type="match status" value="1"/>
</dbReference>
<keyword evidence="12" id="KW-0206">Cytoskeleton</keyword>
<evidence type="ECO:0000256" key="11">
    <source>
        <dbReference type="ARBA" id="ARBA00023203"/>
    </source>
</evidence>
<feature type="compositionally biased region" description="Basic and acidic residues" evidence="14">
    <location>
        <begin position="888"/>
        <end position="906"/>
    </location>
</feature>
<keyword evidence="13" id="KW-0968">Cytoplasmic vesicle</keyword>
<keyword evidence="11" id="KW-0009">Actin-binding</keyword>
<dbReference type="GO" id="GO:0030659">
    <property type="term" value="C:cytoplasmic vesicle membrane"/>
    <property type="evidence" value="ECO:0007669"/>
    <property type="project" value="UniProtKB-SubCell"/>
</dbReference>
<comment type="similarity">
    <text evidence="4">Belongs to the spire family.</text>
</comment>
<feature type="region of interest" description="Disordered" evidence="14">
    <location>
        <begin position="1211"/>
        <end position="1232"/>
    </location>
</feature>
<dbReference type="GO" id="GO:0005886">
    <property type="term" value="C:plasma membrane"/>
    <property type="evidence" value="ECO:0007669"/>
    <property type="project" value="UniProtKB-SubCell"/>
</dbReference>
<name>A0A210PEA2_MIZYE</name>
<evidence type="ECO:0000256" key="5">
    <source>
        <dbReference type="ARBA" id="ARBA00022448"/>
    </source>
</evidence>
<comment type="subcellular location">
    <subcellularLocation>
        <location evidence="3">Cell membrane</location>
        <topology evidence="3">Peripheral membrane protein</topology>
        <orientation evidence="3">Cytoplasmic side</orientation>
    </subcellularLocation>
    <subcellularLocation>
        <location evidence="2">Cytoplasm</location>
        <location evidence="2">Cytoskeleton</location>
    </subcellularLocation>
    <subcellularLocation>
        <location evidence="1">Cytoplasmic vesicle membrane</location>
        <topology evidence="1">Peripheral membrane protein</topology>
        <orientation evidence="1">Cytoplasmic side</orientation>
    </subcellularLocation>
</comment>
<dbReference type="GO" id="GO:0003779">
    <property type="term" value="F:actin binding"/>
    <property type="evidence" value="ECO:0007669"/>
    <property type="project" value="UniProtKB-KW"/>
</dbReference>
<dbReference type="GO" id="GO:0005856">
    <property type="term" value="C:cytoskeleton"/>
    <property type="evidence" value="ECO:0007669"/>
    <property type="project" value="UniProtKB-SubCell"/>
</dbReference>
<sequence>MAQTSPKGSSSSKQELLSLKDILTVFNNPINEDQAWAVCHQCAQFFQTTSDRSKYREFYKHGARAIRIRPGGEILIEVAECDISLGSGKGPPLRRRNSVTGKDIKVVTESDAVQGLGLVIYQALDYGMGAAEERHLSLELESLVEFMTNPDGDEEDASTADDEGIEKDAKESGLFPDVLAICEQHLSNEVNPGNHYRAVCRALVAEAQELCSFLEQISTGKESLNVKAEDDLTILDDLQRNDWARLWVQIMKQLRHGVRLKSVEHTNLTPREYELTPFEVLLEDIRTRRYNLKKTVVNGDIPLKVKSDAHAVILDFIRSRPPLHSVKDRILKSPPKRQLDPVELLLQDIRQQPKLRPVKDGKLVVETSRTKLNNADETESPLPVRKVIKPDFNLLRNFEDDTDESECSLQSSRRSSVASPSPEREMRPWQRAVVRDLATTQSRPVMLQRRNTITVCESPAVQVYPTSTPQSPILEETDEENVFPQKAAPIKSPSNSHDIAVKKIRRQSAVCKSHVSANDVRQRLSLKLHGNTPAMCMSSQDRVHGRANLSSQSSGSYEDLLSDSSSQSSPRMRKVSEPLLSTYQQKVQRSVSVSDMAGNRPQPMTRSRTMPKVSSELETSEQSGVSDETNRPVPRPRPVPAPRLSRSSSPLPTQQLTSPAVVPTSIGAKSLSPLVSQQDASPTPARRETSPKPVKRHRSSVHRSSTQREHHRHRLNSSEEEQPSELSSDKTLASEQKHRSSERRQRSSEQRQRSSEQRQRSSERKQSSAEHRQSSSEHRQHSSERRQRSSERNQTTDSKSRERKQRTSERRIPVDMSSEVSSVPSTPSTSTSSSVVSSPSRVSPDASPKPSPTPRPRIQRSSSHHIKRQMTISGGPVPTADTDQTIPKARDSTRDSPKISIRKESSSEFGRMTPKTDSAVDNPRVPRRSGSSRTPRPMSLIEADDRHAIIQEAAESSLQTNGASSFSSLDVRDLLNVSSRMKSSGAGEDHASTTNCNGSPTPSSHPSSAVPAAAGSKWSHPIECLSLTLEEVTHIRTVLTKADLETVITQKDLYTLLAKGKICFTCKEVKFSMFGQWGTRCKICKRNVCNNCLRKMNVPTEHFENIPVHTLSPIPLSPETLDIIRAYESTGSVPHSPTLQRKQQQRLETKSVKPKTLQRANTFTANQGPAMLPNKNLLKGPQMNICRDCKGMIMEIIRTSRTSIALINQGKELPKKSASSSSDDGGSGMNLSSLSLNVKHFFAPTKE</sequence>
<dbReference type="Gene3D" id="1.10.510.10">
    <property type="entry name" value="Transferase(Phosphotransferase) domain 1"/>
    <property type="match status" value="1"/>
</dbReference>
<evidence type="ECO:0000256" key="14">
    <source>
        <dbReference type="SAM" id="MobiDB-lite"/>
    </source>
</evidence>
<dbReference type="GO" id="GO:0036089">
    <property type="term" value="P:cleavage furrow formation"/>
    <property type="evidence" value="ECO:0007669"/>
    <property type="project" value="TreeGrafter"/>
</dbReference>
<dbReference type="GO" id="GO:0008017">
    <property type="term" value="F:microtubule binding"/>
    <property type="evidence" value="ECO:0007669"/>
    <property type="project" value="TreeGrafter"/>
</dbReference>
<evidence type="ECO:0000256" key="2">
    <source>
        <dbReference type="ARBA" id="ARBA00004245"/>
    </source>
</evidence>
<accession>A0A210PEA2</accession>
<evidence type="ECO:0000256" key="8">
    <source>
        <dbReference type="ARBA" id="ARBA00022737"/>
    </source>
</evidence>
<feature type="compositionally biased region" description="Polar residues" evidence="14">
    <location>
        <begin position="1131"/>
        <end position="1142"/>
    </location>
</feature>
<dbReference type="GO" id="GO:0005938">
    <property type="term" value="C:cell cortex"/>
    <property type="evidence" value="ECO:0007669"/>
    <property type="project" value="TreeGrafter"/>
</dbReference>
<keyword evidence="17" id="KW-1185">Reference proteome</keyword>
<dbReference type="AlphaFoldDB" id="A0A210PEA2"/>
<dbReference type="GO" id="GO:0040038">
    <property type="term" value="P:polar body extrusion after meiotic divisions"/>
    <property type="evidence" value="ECO:0007669"/>
    <property type="project" value="TreeGrafter"/>
</dbReference>
<dbReference type="InterPro" id="IPR011011">
    <property type="entry name" value="Znf_FYVE_PHD"/>
</dbReference>